<sequence length="49" mass="5411">MVEVVTTQSKKPKQSYPTLALCETCVGKHFVISEGERTYQACAECGEDD</sequence>
<reference evidence="1 2" key="1">
    <citation type="submission" date="2009-10" db="EMBL/GenBank/DDBJ databases">
        <authorList>
            <consortium name="Los Alamos National Laboratory (LANL)"/>
            <consortium name="National Microbial Pathogen Data Resource (NMPDR)"/>
            <person name="Munk A.C."/>
            <person name="Chertkov O."/>
            <person name="Tapia R."/>
            <person name="Green L."/>
            <person name="Rogers Y."/>
            <person name="Detter J.C."/>
            <person name="Bruce D."/>
            <person name="Brettin T.S."/>
            <person name="Colwell R.R."/>
            <person name="Huq A."/>
            <person name="Grim C.J."/>
            <person name="Hasan N.A."/>
            <person name="Bartels D."/>
            <person name="Vonstein V."/>
        </authorList>
    </citation>
    <scope>NUCLEOTIDE SEQUENCE [LARGE SCALE GENOMIC DNA]</scope>
    <source>
        <strain evidence="1 2">CIP 102891</strain>
    </source>
</reference>
<keyword evidence="2" id="KW-1185">Reference proteome</keyword>
<dbReference type="Proteomes" id="UP000003515">
    <property type="component" value="Unassembled WGS sequence"/>
</dbReference>
<organism evidence="1 2">
    <name type="scientific">Vibrio orientalis CIP 102891 = ATCC 33934</name>
    <dbReference type="NCBI Taxonomy" id="675816"/>
    <lineage>
        <taxon>Bacteria</taxon>
        <taxon>Pseudomonadati</taxon>
        <taxon>Pseudomonadota</taxon>
        <taxon>Gammaproteobacteria</taxon>
        <taxon>Vibrionales</taxon>
        <taxon>Vibrionaceae</taxon>
        <taxon>Vibrio</taxon>
        <taxon>Vibrio oreintalis group</taxon>
    </lineage>
</organism>
<name>A0ABP2H4N4_VIBOR</name>
<proteinExistence type="predicted"/>
<evidence type="ECO:0008006" key="3">
    <source>
        <dbReference type="Google" id="ProtNLM"/>
    </source>
</evidence>
<gene>
    <name evidence="1" type="ORF">VIA_001636</name>
</gene>
<comment type="caution">
    <text evidence="1">The sequence shown here is derived from an EMBL/GenBank/DDBJ whole genome shotgun (WGS) entry which is preliminary data.</text>
</comment>
<accession>A0ABP2H4N4</accession>
<evidence type="ECO:0000313" key="1">
    <source>
        <dbReference type="EMBL" id="EEX94476.1"/>
    </source>
</evidence>
<dbReference type="EMBL" id="ACZV01000004">
    <property type="protein sequence ID" value="EEX94476.1"/>
    <property type="molecule type" value="Genomic_DNA"/>
</dbReference>
<protein>
    <recommendedName>
        <fullName evidence="3">Transposase</fullName>
    </recommendedName>
</protein>
<evidence type="ECO:0000313" key="2">
    <source>
        <dbReference type="Proteomes" id="UP000003515"/>
    </source>
</evidence>